<dbReference type="InterPro" id="IPR013766">
    <property type="entry name" value="Thioredoxin_domain"/>
</dbReference>
<dbReference type="PROSITE" id="PS51352">
    <property type="entry name" value="THIOREDOXIN_2"/>
    <property type="match status" value="1"/>
</dbReference>
<accession>A0A6P0UKB7</accession>
<comment type="subcellular location">
    <subcellularLocation>
        <location evidence="1">Cell envelope</location>
    </subcellularLocation>
</comment>
<dbReference type="RefSeq" id="WP_163606447.1">
    <property type="nucleotide sequence ID" value="NZ_JAABOO010000002.1"/>
</dbReference>
<organism evidence="7 8">
    <name type="scientific">Leptobacterium flavescens</name>
    <dbReference type="NCBI Taxonomy" id="472055"/>
    <lineage>
        <taxon>Bacteria</taxon>
        <taxon>Pseudomonadati</taxon>
        <taxon>Bacteroidota</taxon>
        <taxon>Flavobacteriia</taxon>
        <taxon>Flavobacteriales</taxon>
        <taxon>Flavobacteriaceae</taxon>
        <taxon>Leptobacterium</taxon>
    </lineage>
</organism>
<keyword evidence="4" id="KW-0676">Redox-active center</keyword>
<sequence length="373" mass="41729">MKRLGLVLVILSILIGCQSEKGNEFKISASFEGVENGNKVFLKKIGANNQPEDIDTTEVNNGKFAFSGVSEAPELHYIFVEGVRGSIGVVLESGNIKVKGYKDSISASKVSGTISNDEFGKFLDGSREINKKINEIRNEFRQAASENDTITANTLREVYTEAVEEARNFEPTFVEENPSSYISLLILERMFFTKVKTAEETQTLMANFSEEVKNTKAGKNITQALEDAVRAEKTLSVGKIAPDFTAPTPDGRMAQLDKIKGKVTIIDFWASWCKPCRVENPRVVALYNKYHEKGLTILGVSLDRRMEDWMNAVQQDGLPWLQVSSLKHWQEPVAKLYNVNEIPATYILDENRRIVAKNLRGPELEAKIAELLN</sequence>
<dbReference type="Gene3D" id="3.40.30.10">
    <property type="entry name" value="Glutaredoxin"/>
    <property type="match status" value="1"/>
</dbReference>
<keyword evidence="5" id="KW-0175">Coiled coil</keyword>
<dbReference type="GO" id="GO:0016209">
    <property type="term" value="F:antioxidant activity"/>
    <property type="evidence" value="ECO:0007669"/>
    <property type="project" value="InterPro"/>
</dbReference>
<evidence type="ECO:0000256" key="3">
    <source>
        <dbReference type="ARBA" id="ARBA00023157"/>
    </source>
</evidence>
<comment type="caution">
    <text evidence="7">The sequence shown here is derived from an EMBL/GenBank/DDBJ whole genome shotgun (WGS) entry which is preliminary data.</text>
</comment>
<keyword evidence="8" id="KW-1185">Reference proteome</keyword>
<evidence type="ECO:0000256" key="1">
    <source>
        <dbReference type="ARBA" id="ARBA00004196"/>
    </source>
</evidence>
<dbReference type="Pfam" id="PF14289">
    <property type="entry name" value="DUF4369"/>
    <property type="match status" value="1"/>
</dbReference>
<dbReference type="Pfam" id="PF00578">
    <property type="entry name" value="AhpC-TSA"/>
    <property type="match status" value="1"/>
</dbReference>
<dbReference type="InterPro" id="IPR025380">
    <property type="entry name" value="DUF4369"/>
</dbReference>
<proteinExistence type="predicted"/>
<gene>
    <name evidence="7" type="ORF">GWK08_08170</name>
</gene>
<evidence type="ECO:0000256" key="4">
    <source>
        <dbReference type="ARBA" id="ARBA00023284"/>
    </source>
</evidence>
<feature type="domain" description="Thioredoxin" evidence="6">
    <location>
        <begin position="235"/>
        <end position="373"/>
    </location>
</feature>
<evidence type="ECO:0000256" key="2">
    <source>
        <dbReference type="ARBA" id="ARBA00022748"/>
    </source>
</evidence>
<keyword evidence="3" id="KW-1015">Disulfide bond</keyword>
<dbReference type="PANTHER" id="PTHR42852:SF6">
    <property type="entry name" value="THIOL:DISULFIDE INTERCHANGE PROTEIN DSBE"/>
    <property type="match status" value="1"/>
</dbReference>
<dbReference type="InterPro" id="IPR036249">
    <property type="entry name" value="Thioredoxin-like_sf"/>
</dbReference>
<dbReference type="GO" id="GO:0030313">
    <property type="term" value="C:cell envelope"/>
    <property type="evidence" value="ECO:0007669"/>
    <property type="project" value="UniProtKB-SubCell"/>
</dbReference>
<reference evidence="7 8" key="1">
    <citation type="submission" date="2020-01" db="EMBL/GenBank/DDBJ databases">
        <title>Leptobacterium flavescens.</title>
        <authorList>
            <person name="Wang G."/>
        </authorList>
    </citation>
    <scope>NUCLEOTIDE SEQUENCE [LARGE SCALE GENOMIC DNA]</scope>
    <source>
        <strain evidence="7 8">KCTC 22160</strain>
    </source>
</reference>
<dbReference type="Proteomes" id="UP000468581">
    <property type="component" value="Unassembled WGS sequence"/>
</dbReference>
<evidence type="ECO:0000313" key="8">
    <source>
        <dbReference type="Proteomes" id="UP000468581"/>
    </source>
</evidence>
<keyword evidence="2" id="KW-0201">Cytochrome c-type biogenesis</keyword>
<dbReference type="InterPro" id="IPR000866">
    <property type="entry name" value="AhpC/TSA"/>
</dbReference>
<feature type="coiled-coil region" evidence="5">
    <location>
        <begin position="126"/>
        <end position="153"/>
    </location>
</feature>
<dbReference type="GO" id="GO:0016491">
    <property type="term" value="F:oxidoreductase activity"/>
    <property type="evidence" value="ECO:0007669"/>
    <property type="project" value="InterPro"/>
</dbReference>
<name>A0A6P0UKB7_9FLAO</name>
<dbReference type="SUPFAM" id="SSF52833">
    <property type="entry name" value="Thioredoxin-like"/>
    <property type="match status" value="1"/>
</dbReference>
<evidence type="ECO:0000256" key="5">
    <source>
        <dbReference type="SAM" id="Coils"/>
    </source>
</evidence>
<dbReference type="PROSITE" id="PS51257">
    <property type="entry name" value="PROKAR_LIPOPROTEIN"/>
    <property type="match status" value="1"/>
</dbReference>
<dbReference type="EMBL" id="JAABOO010000002">
    <property type="protein sequence ID" value="NER13407.1"/>
    <property type="molecule type" value="Genomic_DNA"/>
</dbReference>
<dbReference type="PANTHER" id="PTHR42852">
    <property type="entry name" value="THIOL:DISULFIDE INTERCHANGE PROTEIN DSBE"/>
    <property type="match status" value="1"/>
</dbReference>
<dbReference type="CDD" id="cd02966">
    <property type="entry name" value="TlpA_like_family"/>
    <property type="match status" value="1"/>
</dbReference>
<dbReference type="GO" id="GO:0017004">
    <property type="term" value="P:cytochrome complex assembly"/>
    <property type="evidence" value="ECO:0007669"/>
    <property type="project" value="UniProtKB-KW"/>
</dbReference>
<protein>
    <submittedName>
        <fullName evidence="7">Redoxin domain-containing protein</fullName>
    </submittedName>
</protein>
<dbReference type="AlphaFoldDB" id="A0A6P0UKB7"/>
<evidence type="ECO:0000259" key="6">
    <source>
        <dbReference type="PROSITE" id="PS51352"/>
    </source>
</evidence>
<evidence type="ECO:0000313" key="7">
    <source>
        <dbReference type="EMBL" id="NER13407.1"/>
    </source>
</evidence>
<dbReference type="InterPro" id="IPR050553">
    <property type="entry name" value="Thioredoxin_ResA/DsbE_sf"/>
</dbReference>